<dbReference type="Pfam" id="PF00226">
    <property type="entry name" value="DnaJ"/>
    <property type="match status" value="1"/>
</dbReference>
<dbReference type="AlphaFoldDB" id="A0A5A7QAC1"/>
<dbReference type="InterPro" id="IPR053052">
    <property type="entry name" value="Imprinting_Balance_Reg"/>
</dbReference>
<dbReference type="OrthoDB" id="10250354at2759"/>
<feature type="domain" description="J" evidence="2">
    <location>
        <begin position="75"/>
        <end position="141"/>
    </location>
</feature>
<dbReference type="PANTHER" id="PTHR45496">
    <property type="entry name" value="CHAPERONE DNAJ-DOMAIN SUPERFAMILY PROTEIN"/>
    <property type="match status" value="1"/>
</dbReference>
<dbReference type="SMART" id="SM00271">
    <property type="entry name" value="DnaJ"/>
    <property type="match status" value="1"/>
</dbReference>
<dbReference type="PROSITE" id="PS50076">
    <property type="entry name" value="DNAJ_2"/>
    <property type="match status" value="1"/>
</dbReference>
<evidence type="ECO:0000313" key="3">
    <source>
        <dbReference type="EMBL" id="GER41898.1"/>
    </source>
</evidence>
<dbReference type="EMBL" id="BKCP01006183">
    <property type="protein sequence ID" value="GER41898.1"/>
    <property type="molecule type" value="Genomic_DNA"/>
</dbReference>
<feature type="coiled-coil region" evidence="1">
    <location>
        <begin position="290"/>
        <end position="339"/>
    </location>
</feature>
<dbReference type="InterPro" id="IPR056988">
    <property type="entry name" value="Zn_ribbon_pln"/>
</dbReference>
<dbReference type="SUPFAM" id="SSF46565">
    <property type="entry name" value="Chaperone J-domain"/>
    <property type="match status" value="1"/>
</dbReference>
<protein>
    <submittedName>
        <fullName evidence="3">Chaperone DnaJ-domain superfamily protein</fullName>
    </submittedName>
</protein>
<sequence length="569" mass="63253">MEHPFFTSGTATRAEAIRWLTIAEKLLSTRDLLGSRSFAARARDADSTLSSADDIIAVVDTLIAGDRRIGTNQPDFYSILRLAPPQGADAGLVADQYRSLVLRLNPQRNRFPFAEEAYRLVVDAWSIISDPASKALYDKQLGFFQPPHQPDPFVPPLPGFQQNFFFPNPPVHGGESRGVAPTQFAPVQQLQVQQPQVGPAVGGPTREPQNFMGLHSGSNIAFGSMPTHEPVNNPVGNQENYSSFSSFYVAPPASRTYHEQLIDNNSNNCKEKHSQHDYPIAGDNSPPSVCENVEENIENVEQGVEENVESVEQDVEENLENVEQDIEENVENVENDNELTFWTTCPYCYYMYEYPRIYVDCAMRCQNCKMTFQAVVIPSPPPVPEGQDAYFCCWGFIPLGFSMEDWKKNNYPPSKTGPRYRGPWVYIDEDDENDPFVDISSSGESDIDWNDVSTRKGGNNKSANVKIRKAAAAAGGTHNKRSRKVLVDEGCNNVTAGKKQHNNRVAKSFEKLDLNVELRNEAEEPALGANNKEDDSIEGSGFFEGLDELFSNLPPILNGVAEDKVVKVA</sequence>
<name>A0A5A7QAC1_STRAF</name>
<evidence type="ECO:0000313" key="4">
    <source>
        <dbReference type="Proteomes" id="UP000325081"/>
    </source>
</evidence>
<dbReference type="Proteomes" id="UP000325081">
    <property type="component" value="Unassembled WGS sequence"/>
</dbReference>
<dbReference type="InterPro" id="IPR036869">
    <property type="entry name" value="J_dom_sf"/>
</dbReference>
<dbReference type="Pfam" id="PF23551">
    <property type="entry name" value="Zn_ribbon_20"/>
    <property type="match status" value="1"/>
</dbReference>
<keyword evidence="1" id="KW-0175">Coiled coil</keyword>
<accession>A0A5A7QAC1</accession>
<comment type="caution">
    <text evidence="3">The sequence shown here is derived from an EMBL/GenBank/DDBJ whole genome shotgun (WGS) entry which is preliminary data.</text>
</comment>
<gene>
    <name evidence="3" type="ORF">STAS_18630</name>
</gene>
<organism evidence="3 4">
    <name type="scientific">Striga asiatica</name>
    <name type="common">Asiatic witchweed</name>
    <name type="synonym">Buchnera asiatica</name>
    <dbReference type="NCBI Taxonomy" id="4170"/>
    <lineage>
        <taxon>Eukaryota</taxon>
        <taxon>Viridiplantae</taxon>
        <taxon>Streptophyta</taxon>
        <taxon>Embryophyta</taxon>
        <taxon>Tracheophyta</taxon>
        <taxon>Spermatophyta</taxon>
        <taxon>Magnoliopsida</taxon>
        <taxon>eudicotyledons</taxon>
        <taxon>Gunneridae</taxon>
        <taxon>Pentapetalae</taxon>
        <taxon>asterids</taxon>
        <taxon>lamiids</taxon>
        <taxon>Lamiales</taxon>
        <taxon>Orobanchaceae</taxon>
        <taxon>Buchnereae</taxon>
        <taxon>Striga</taxon>
    </lineage>
</organism>
<dbReference type="Gene3D" id="1.10.287.110">
    <property type="entry name" value="DnaJ domain"/>
    <property type="match status" value="1"/>
</dbReference>
<dbReference type="InterPro" id="IPR001623">
    <property type="entry name" value="DnaJ_domain"/>
</dbReference>
<evidence type="ECO:0000259" key="2">
    <source>
        <dbReference type="PROSITE" id="PS50076"/>
    </source>
</evidence>
<evidence type="ECO:0000256" key="1">
    <source>
        <dbReference type="SAM" id="Coils"/>
    </source>
</evidence>
<reference evidence="4" key="1">
    <citation type="journal article" date="2019" name="Curr. Biol.">
        <title>Genome Sequence of Striga asiatica Provides Insight into the Evolution of Plant Parasitism.</title>
        <authorList>
            <person name="Yoshida S."/>
            <person name="Kim S."/>
            <person name="Wafula E.K."/>
            <person name="Tanskanen J."/>
            <person name="Kim Y.M."/>
            <person name="Honaas L."/>
            <person name="Yang Z."/>
            <person name="Spallek T."/>
            <person name="Conn C.E."/>
            <person name="Ichihashi Y."/>
            <person name="Cheong K."/>
            <person name="Cui S."/>
            <person name="Der J.P."/>
            <person name="Gundlach H."/>
            <person name="Jiao Y."/>
            <person name="Hori C."/>
            <person name="Ishida J.K."/>
            <person name="Kasahara H."/>
            <person name="Kiba T."/>
            <person name="Kim M.S."/>
            <person name="Koo N."/>
            <person name="Laohavisit A."/>
            <person name="Lee Y.H."/>
            <person name="Lumba S."/>
            <person name="McCourt P."/>
            <person name="Mortimer J.C."/>
            <person name="Mutuku J.M."/>
            <person name="Nomura T."/>
            <person name="Sasaki-Sekimoto Y."/>
            <person name="Seto Y."/>
            <person name="Wang Y."/>
            <person name="Wakatake T."/>
            <person name="Sakakibara H."/>
            <person name="Demura T."/>
            <person name="Yamaguchi S."/>
            <person name="Yoneyama K."/>
            <person name="Manabe R.I."/>
            <person name="Nelson D.C."/>
            <person name="Schulman A.H."/>
            <person name="Timko M.P."/>
            <person name="dePamphilis C.W."/>
            <person name="Choi D."/>
            <person name="Shirasu K."/>
        </authorList>
    </citation>
    <scope>NUCLEOTIDE SEQUENCE [LARGE SCALE GENOMIC DNA]</scope>
    <source>
        <strain evidence="4">cv. UVA1</strain>
    </source>
</reference>
<proteinExistence type="predicted"/>
<keyword evidence="4" id="KW-1185">Reference proteome</keyword>
<dbReference type="PANTHER" id="PTHR45496:SF19">
    <property type="entry name" value="J DOMAIN-CONTAINING PROTEIN"/>
    <property type="match status" value="1"/>
</dbReference>